<dbReference type="OrthoDB" id="9766983at2"/>
<dbReference type="SUPFAM" id="SSF51556">
    <property type="entry name" value="Metallo-dependent hydrolases"/>
    <property type="match status" value="1"/>
</dbReference>
<dbReference type="InterPro" id="IPR023100">
    <property type="entry name" value="D-aminoacylase_insert_dom_sf"/>
</dbReference>
<dbReference type="EMBL" id="BIFH01000031">
    <property type="protein sequence ID" value="GCD99155.1"/>
    <property type="molecule type" value="Genomic_DNA"/>
</dbReference>
<dbReference type="PANTHER" id="PTHR11647:SF1">
    <property type="entry name" value="COLLAPSIN RESPONSE MEDIATOR PROTEIN"/>
    <property type="match status" value="1"/>
</dbReference>
<sequence length="515" mass="53239">MHDLVLGGGTVYDGRGARGVSADVAVVDGRIRAVGRGLGAARRVIDVGGLAVAPGFVDAHTHSDLMPLTGPAQPFKLLQGVTTEVVGNCGISFAPVDTEAAETLQSIYGDLACGTELRARSFGEYLDEVQAAGPMTNIAALVGHGTLRVVANGMRERLREGALGRMRALLGEALAAGAFGLSSGLIYPPGSYADTAELVALAEVLRPWGRVYATHLRDEGDRLLPALDEAIEVAEGAGVRLQVSHCKVTGRRNHGSAPALLDRLRAARERGVDVRGDAYPYTSGATVLVALLPPAAAAGGSNALAGRLADAGEREALRASASAGRGLWSAVTPADVLVSRHADGAVVGRTLADLSRGQDPWLVLCRIIASDPAATAVLTAMDLGDVCTILADPLIGIGSDSIPSAGPGHPRSYGCFPEFLGRYVRELGVVDLPVAVRKLTFDNAARFGLADRGRLEAGVVADVCVFDPEVIAHPGGYADPRRAPVGVEHVLLAGQPVVVGGEFSGDRVGQVLRAR</sequence>
<dbReference type="InterPro" id="IPR013108">
    <property type="entry name" value="Amidohydro_3"/>
</dbReference>
<comment type="caution">
    <text evidence="2">The sequence shown here is derived from an EMBL/GenBank/DDBJ whole genome shotgun (WGS) entry which is preliminary data.</text>
</comment>
<dbReference type="InterPro" id="IPR011059">
    <property type="entry name" value="Metal-dep_hydrolase_composite"/>
</dbReference>
<dbReference type="InterPro" id="IPR032466">
    <property type="entry name" value="Metal_Hydrolase"/>
</dbReference>
<dbReference type="PANTHER" id="PTHR11647">
    <property type="entry name" value="HYDRANTOINASE/DIHYDROPYRIMIDINASE FAMILY MEMBER"/>
    <property type="match status" value="1"/>
</dbReference>
<organism evidence="2 3">
    <name type="scientific">Embleya hyalina</name>
    <dbReference type="NCBI Taxonomy" id="516124"/>
    <lineage>
        <taxon>Bacteria</taxon>
        <taxon>Bacillati</taxon>
        <taxon>Actinomycetota</taxon>
        <taxon>Actinomycetes</taxon>
        <taxon>Kitasatosporales</taxon>
        <taxon>Streptomycetaceae</taxon>
        <taxon>Embleya</taxon>
    </lineage>
</organism>
<dbReference type="SUPFAM" id="SSF51338">
    <property type="entry name" value="Composite domain of metallo-dependent hydrolases"/>
    <property type="match status" value="1"/>
</dbReference>
<dbReference type="AlphaFoldDB" id="A0A401YXA2"/>
<dbReference type="Gene3D" id="3.30.1490.130">
    <property type="entry name" value="D-aminoacylase. Domain 3"/>
    <property type="match status" value="1"/>
</dbReference>
<gene>
    <name evidence="2" type="ORF">EHYA_06868</name>
</gene>
<name>A0A401YXA2_9ACTN</name>
<evidence type="ECO:0000313" key="3">
    <source>
        <dbReference type="Proteomes" id="UP000286931"/>
    </source>
</evidence>
<evidence type="ECO:0000313" key="2">
    <source>
        <dbReference type="EMBL" id="GCD99155.1"/>
    </source>
</evidence>
<accession>A0A401YXA2</accession>
<protein>
    <submittedName>
        <fullName evidence="2">N-acyl-D-amino-acid deacylase</fullName>
    </submittedName>
</protein>
<dbReference type="CDD" id="cd01297">
    <property type="entry name" value="D-aminoacylase"/>
    <property type="match status" value="1"/>
</dbReference>
<dbReference type="RefSeq" id="WP_126640987.1">
    <property type="nucleotide sequence ID" value="NZ_BIFH01000031.1"/>
</dbReference>
<dbReference type="InterPro" id="IPR050378">
    <property type="entry name" value="Metallo-dep_Hydrolases_sf"/>
</dbReference>
<proteinExistence type="predicted"/>
<keyword evidence="3" id="KW-1185">Reference proteome</keyword>
<dbReference type="GO" id="GO:0016812">
    <property type="term" value="F:hydrolase activity, acting on carbon-nitrogen (but not peptide) bonds, in cyclic amides"/>
    <property type="evidence" value="ECO:0007669"/>
    <property type="project" value="TreeGrafter"/>
</dbReference>
<evidence type="ECO:0000259" key="1">
    <source>
        <dbReference type="Pfam" id="PF07969"/>
    </source>
</evidence>
<dbReference type="Gene3D" id="3.20.20.140">
    <property type="entry name" value="Metal-dependent hydrolases"/>
    <property type="match status" value="1"/>
</dbReference>
<dbReference type="Pfam" id="PF07969">
    <property type="entry name" value="Amidohydro_3"/>
    <property type="match status" value="1"/>
</dbReference>
<reference evidence="2 3" key="1">
    <citation type="submission" date="2018-12" db="EMBL/GenBank/DDBJ databases">
        <title>Draft genome sequence of Embleya hyalina NBRC 13850T.</title>
        <authorList>
            <person name="Komaki H."/>
            <person name="Hosoyama A."/>
            <person name="Kimura A."/>
            <person name="Ichikawa N."/>
            <person name="Tamura T."/>
        </authorList>
    </citation>
    <scope>NUCLEOTIDE SEQUENCE [LARGE SCALE GENOMIC DNA]</scope>
    <source>
        <strain evidence="2 3">NBRC 13850</strain>
    </source>
</reference>
<feature type="domain" description="Amidohydrolase 3" evidence="1">
    <location>
        <begin position="43"/>
        <end position="498"/>
    </location>
</feature>
<dbReference type="Proteomes" id="UP000286931">
    <property type="component" value="Unassembled WGS sequence"/>
</dbReference>
<dbReference type="Gene3D" id="2.30.40.10">
    <property type="entry name" value="Urease, subunit C, domain 1"/>
    <property type="match status" value="1"/>
</dbReference>
<dbReference type="GO" id="GO:0016811">
    <property type="term" value="F:hydrolase activity, acting on carbon-nitrogen (but not peptide) bonds, in linear amides"/>
    <property type="evidence" value="ECO:0007669"/>
    <property type="project" value="InterPro"/>
</dbReference>
<dbReference type="GO" id="GO:0005829">
    <property type="term" value="C:cytosol"/>
    <property type="evidence" value="ECO:0007669"/>
    <property type="project" value="TreeGrafter"/>
</dbReference>